<keyword evidence="1" id="KW-0547">Nucleotide-binding</keyword>
<protein>
    <submittedName>
        <fullName evidence="4">Phosphotransferase</fullName>
    </submittedName>
</protein>
<keyword evidence="5" id="KW-1185">Reference proteome</keyword>
<dbReference type="Pfam" id="PF01636">
    <property type="entry name" value="APH"/>
    <property type="match status" value="1"/>
</dbReference>
<evidence type="ECO:0000313" key="4">
    <source>
        <dbReference type="EMBL" id="QEQ95899.1"/>
    </source>
</evidence>
<evidence type="ECO:0000259" key="3">
    <source>
        <dbReference type="Pfam" id="PF01636"/>
    </source>
</evidence>
<dbReference type="EMBL" id="CP043869">
    <property type="protein sequence ID" value="QEQ95899.1"/>
    <property type="molecule type" value="Genomic_DNA"/>
</dbReference>
<dbReference type="GO" id="GO:0016740">
    <property type="term" value="F:transferase activity"/>
    <property type="evidence" value="ECO:0007669"/>
    <property type="project" value="UniProtKB-KW"/>
</dbReference>
<dbReference type="InterPro" id="IPR011009">
    <property type="entry name" value="Kinase-like_dom_sf"/>
</dbReference>
<dbReference type="Gene3D" id="3.30.200.20">
    <property type="entry name" value="Phosphorylase Kinase, domain 1"/>
    <property type="match status" value="1"/>
</dbReference>
<dbReference type="SUPFAM" id="SSF56112">
    <property type="entry name" value="Protein kinase-like (PK-like)"/>
    <property type="match status" value="1"/>
</dbReference>
<evidence type="ECO:0000256" key="2">
    <source>
        <dbReference type="ARBA" id="ARBA00022840"/>
    </source>
</evidence>
<sequence>MGQRLSSLLGWIERLQEEKQVTLEEGWELMPVSGDASFRRYFRVVSGQMSWIAVDAPPEKENSEAFIRIARAWRQAGVNVPEVIHTDLEQGFMLLEDFGDTLFLGALTAESVDSLYREALAELHLIQRCPEAGLPLYDKQLLLQEMALFRDWFVGDLLSLPLQKDESDLLDRIQDLLVANALAQPQVVVHRDYHARNLMICGRHTPGVIDFQDAVVGPVTYDLASLLRDCYIRWLDEDVYRWVASFRDELIQQGVLDTQVSYEQFVRWFDLMGMQRHLKAIGIFSRLSRRDNKHGYLLDIPRTLGYVVDVANKYAEFAPFSEWLKRRVLPELNQRPTLFGQSI</sequence>
<dbReference type="Proteomes" id="UP000324760">
    <property type="component" value="Chromosome"/>
</dbReference>
<dbReference type="RefSeq" id="WP_138986603.1">
    <property type="nucleotide sequence ID" value="NZ_CP043869.1"/>
</dbReference>
<evidence type="ECO:0000256" key="1">
    <source>
        <dbReference type="ARBA" id="ARBA00022741"/>
    </source>
</evidence>
<reference evidence="4 5" key="1">
    <citation type="journal article" date="2019" name="Biochem. Eng. J.">
        <title>Metabolic engineering of the marine bacteria Neptunomonas concharum for the production of acetoin and meso-2,3-butanediol from acetate.</title>
        <authorList>
            <person name="Li W."/>
            <person name="Pu N."/>
            <person name="Liu C.-X."/>
            <person name="Yuan Q.-P."/>
            <person name="Li Z.-J."/>
        </authorList>
    </citation>
    <scope>NUCLEOTIDE SEQUENCE [LARGE SCALE GENOMIC DNA]</scope>
    <source>
        <strain evidence="4 5">JCM17730</strain>
    </source>
</reference>
<dbReference type="AlphaFoldDB" id="A0A5P1R8C3"/>
<dbReference type="PANTHER" id="PTHR33540">
    <property type="entry name" value="TRNA THREONYLCARBAMOYLADENOSINE BIOSYNTHESIS PROTEIN TSAE"/>
    <property type="match status" value="1"/>
</dbReference>
<dbReference type="KEGG" id="ncu:F0U83_03810"/>
<keyword evidence="4" id="KW-0808">Transferase</keyword>
<dbReference type="PANTHER" id="PTHR33540:SF1">
    <property type="entry name" value="N-ACETYLMURAMATE_N-ACETYLGLUCOSAMINE KINASE"/>
    <property type="match status" value="1"/>
</dbReference>
<organism evidence="4 5">
    <name type="scientific">Neptunomonas concharum</name>
    <dbReference type="NCBI Taxonomy" id="1031538"/>
    <lineage>
        <taxon>Bacteria</taxon>
        <taxon>Pseudomonadati</taxon>
        <taxon>Pseudomonadota</taxon>
        <taxon>Gammaproteobacteria</taxon>
        <taxon>Oceanospirillales</taxon>
        <taxon>Oceanospirillaceae</taxon>
        <taxon>Neptunomonas</taxon>
    </lineage>
</organism>
<gene>
    <name evidence="4" type="ORF">F0U83_03810</name>
</gene>
<dbReference type="GO" id="GO:0005524">
    <property type="term" value="F:ATP binding"/>
    <property type="evidence" value="ECO:0007669"/>
    <property type="project" value="UniProtKB-KW"/>
</dbReference>
<proteinExistence type="predicted"/>
<keyword evidence="2" id="KW-0067">ATP-binding</keyword>
<evidence type="ECO:0000313" key="5">
    <source>
        <dbReference type="Proteomes" id="UP000324760"/>
    </source>
</evidence>
<dbReference type="OrthoDB" id="9809275at2"/>
<accession>A0A5P1R8C3</accession>
<dbReference type="InterPro" id="IPR002575">
    <property type="entry name" value="Aminoglycoside_PTrfase"/>
</dbReference>
<dbReference type="Gene3D" id="3.90.1200.10">
    <property type="match status" value="1"/>
</dbReference>
<name>A0A5P1R8C3_9GAMM</name>
<feature type="domain" description="Aminoglycoside phosphotransferase" evidence="3">
    <location>
        <begin position="29"/>
        <end position="238"/>
    </location>
</feature>